<dbReference type="InterPro" id="IPR052929">
    <property type="entry name" value="RNase_H-like_EbsB-rel"/>
</dbReference>
<evidence type="ECO:0000313" key="3">
    <source>
        <dbReference type="EMBL" id="KAK9988181.1"/>
    </source>
</evidence>
<dbReference type="GO" id="GO:0003676">
    <property type="term" value="F:nucleic acid binding"/>
    <property type="evidence" value="ECO:0007669"/>
    <property type="project" value="InterPro"/>
</dbReference>
<feature type="transmembrane region" description="Helical" evidence="1">
    <location>
        <begin position="162"/>
        <end position="184"/>
    </location>
</feature>
<dbReference type="InterPro" id="IPR002156">
    <property type="entry name" value="RNaseH_domain"/>
</dbReference>
<keyword evidence="4" id="KW-1185">Reference proteome</keyword>
<dbReference type="Proteomes" id="UP001459277">
    <property type="component" value="Unassembled WGS sequence"/>
</dbReference>
<reference evidence="3 4" key="1">
    <citation type="submission" date="2024-01" db="EMBL/GenBank/DDBJ databases">
        <title>A telomere-to-telomere, gap-free genome of sweet tea (Lithocarpus litseifolius).</title>
        <authorList>
            <person name="Zhou J."/>
        </authorList>
    </citation>
    <scope>NUCLEOTIDE SEQUENCE [LARGE SCALE GENOMIC DNA]</scope>
    <source>
        <strain evidence="3">Zhou-2022a</strain>
        <tissue evidence="3">Leaf</tissue>
    </source>
</reference>
<dbReference type="EMBL" id="JAZDWU010000010">
    <property type="protein sequence ID" value="KAK9988181.1"/>
    <property type="molecule type" value="Genomic_DNA"/>
</dbReference>
<keyword evidence="1" id="KW-0812">Transmembrane</keyword>
<protein>
    <recommendedName>
        <fullName evidence="2">RNase H type-1 domain-containing protein</fullName>
    </recommendedName>
</protein>
<comment type="caution">
    <text evidence="3">The sequence shown here is derived from an EMBL/GenBank/DDBJ whole genome shotgun (WGS) entry which is preliminary data.</text>
</comment>
<proteinExistence type="predicted"/>
<organism evidence="3 4">
    <name type="scientific">Lithocarpus litseifolius</name>
    <dbReference type="NCBI Taxonomy" id="425828"/>
    <lineage>
        <taxon>Eukaryota</taxon>
        <taxon>Viridiplantae</taxon>
        <taxon>Streptophyta</taxon>
        <taxon>Embryophyta</taxon>
        <taxon>Tracheophyta</taxon>
        <taxon>Spermatophyta</taxon>
        <taxon>Magnoliopsida</taxon>
        <taxon>eudicotyledons</taxon>
        <taxon>Gunneridae</taxon>
        <taxon>Pentapetalae</taxon>
        <taxon>rosids</taxon>
        <taxon>fabids</taxon>
        <taxon>Fagales</taxon>
        <taxon>Fagaceae</taxon>
        <taxon>Lithocarpus</taxon>
    </lineage>
</organism>
<sequence length="388" mass="42707">MLGTPFLYLAILLIISIVSTLQGAKLDQRYVSALSEEAGQANLQSAVSSGLPASLHLIGRQIWNDINFGESEADKDHTLLELERECLEVYKPKVEEAANAKARLHSLLQPKKLNLPLSWLNTSIRILGLLWTCCGIGISDSDGGNQHTMLRLHIIRSFKRKIVLLVSCIMSLCYVCCLWCFLYQRVLTISIGRGAQDISLSMRGDQVKPRQSCQSFTLPSSLLESTFHLRRPRLSRQLRDGPADSLLSSLVNGPKQGRRVWLVSLGFAFLLINPNGLEHTQDSIVKVNFDAALFKHTNSAGIGVIVRDWRGVALGALSTPTLLFSSVADMEALACLERFSSVKFSHVNRSGNLVADALAKKASSNVGCQVWMDALPLDIVALVDFDVH</sequence>
<keyword evidence="1" id="KW-0472">Membrane</keyword>
<feature type="domain" description="RNase H type-1" evidence="2">
    <location>
        <begin position="332"/>
        <end position="362"/>
    </location>
</feature>
<evidence type="ECO:0000313" key="4">
    <source>
        <dbReference type="Proteomes" id="UP001459277"/>
    </source>
</evidence>
<keyword evidence="1" id="KW-1133">Transmembrane helix</keyword>
<name>A0AAW2BS99_9ROSI</name>
<dbReference type="PANTHER" id="PTHR47074:SF48">
    <property type="entry name" value="POLYNUCLEOTIDYL TRANSFERASE, RIBONUCLEASE H-LIKE SUPERFAMILY PROTEIN"/>
    <property type="match status" value="1"/>
</dbReference>
<accession>A0AAW2BS99</accession>
<dbReference type="Pfam" id="PF13456">
    <property type="entry name" value="RVT_3"/>
    <property type="match status" value="1"/>
</dbReference>
<dbReference type="AlphaFoldDB" id="A0AAW2BS99"/>
<evidence type="ECO:0000259" key="2">
    <source>
        <dbReference type="Pfam" id="PF13456"/>
    </source>
</evidence>
<dbReference type="PANTHER" id="PTHR47074">
    <property type="entry name" value="BNAC02G40300D PROTEIN"/>
    <property type="match status" value="1"/>
</dbReference>
<dbReference type="GO" id="GO:0004523">
    <property type="term" value="F:RNA-DNA hybrid ribonuclease activity"/>
    <property type="evidence" value="ECO:0007669"/>
    <property type="project" value="InterPro"/>
</dbReference>
<feature type="transmembrane region" description="Helical" evidence="1">
    <location>
        <begin position="6"/>
        <end position="24"/>
    </location>
</feature>
<evidence type="ECO:0000256" key="1">
    <source>
        <dbReference type="SAM" id="Phobius"/>
    </source>
</evidence>
<gene>
    <name evidence="3" type="ORF">SO802_028420</name>
</gene>